<dbReference type="FunFam" id="1.25.40.10:FF:000090">
    <property type="entry name" value="Pentatricopeptide repeat-containing protein, chloroplastic"/>
    <property type="match status" value="1"/>
</dbReference>
<evidence type="ECO:0000256" key="1">
    <source>
        <dbReference type="ARBA" id="ARBA00022737"/>
    </source>
</evidence>
<evidence type="ECO:0000313" key="4">
    <source>
        <dbReference type="EMBL" id="KAJ8424244.1"/>
    </source>
</evidence>
<dbReference type="AlphaFoldDB" id="A0A9Q1GRI0"/>
<feature type="repeat" description="PPR" evidence="2">
    <location>
        <begin position="243"/>
        <end position="277"/>
    </location>
</feature>
<reference evidence="4" key="1">
    <citation type="submission" date="2022-04" db="EMBL/GenBank/DDBJ databases">
        <title>Carnegiea gigantea Genome sequencing and assembly v2.</title>
        <authorList>
            <person name="Copetti D."/>
            <person name="Sanderson M.J."/>
            <person name="Burquez A."/>
            <person name="Wojciechowski M.F."/>
        </authorList>
    </citation>
    <scope>NUCLEOTIDE SEQUENCE</scope>
    <source>
        <strain evidence="4">SGP5-SGP5p</strain>
        <tissue evidence="4">Aerial part</tissue>
    </source>
</reference>
<organism evidence="4 5">
    <name type="scientific">Carnegiea gigantea</name>
    <dbReference type="NCBI Taxonomy" id="171969"/>
    <lineage>
        <taxon>Eukaryota</taxon>
        <taxon>Viridiplantae</taxon>
        <taxon>Streptophyta</taxon>
        <taxon>Embryophyta</taxon>
        <taxon>Tracheophyta</taxon>
        <taxon>Spermatophyta</taxon>
        <taxon>Magnoliopsida</taxon>
        <taxon>eudicotyledons</taxon>
        <taxon>Gunneridae</taxon>
        <taxon>Pentapetalae</taxon>
        <taxon>Caryophyllales</taxon>
        <taxon>Cactineae</taxon>
        <taxon>Cactaceae</taxon>
        <taxon>Cactoideae</taxon>
        <taxon>Echinocereeae</taxon>
        <taxon>Carnegiea</taxon>
    </lineage>
</organism>
<dbReference type="Pfam" id="PF13041">
    <property type="entry name" value="PPR_2"/>
    <property type="match status" value="5"/>
</dbReference>
<gene>
    <name evidence="4" type="ORF">Cgig2_016210</name>
    <name evidence="3" type="ORF">Cgig2_020964</name>
</gene>
<evidence type="ECO:0000313" key="3">
    <source>
        <dbReference type="EMBL" id="KAJ8420350.1"/>
    </source>
</evidence>
<dbReference type="PANTHER" id="PTHR47926:SF425">
    <property type="entry name" value="REPEAT (TPR)-LIKE SUPERFAMILY PROTEIN, PUTATIVE-RELATED"/>
    <property type="match status" value="1"/>
</dbReference>
<evidence type="ECO:0000313" key="5">
    <source>
        <dbReference type="Proteomes" id="UP001153076"/>
    </source>
</evidence>
<keyword evidence="1" id="KW-0677">Repeat</keyword>
<feature type="repeat" description="PPR" evidence="2">
    <location>
        <begin position="148"/>
        <end position="182"/>
    </location>
</feature>
<dbReference type="PANTHER" id="PTHR47926">
    <property type="entry name" value="PENTATRICOPEPTIDE REPEAT-CONTAINING PROTEIN"/>
    <property type="match status" value="1"/>
</dbReference>
<dbReference type="FunFam" id="1.25.40.10:FF:000606">
    <property type="entry name" value="Putative pentatricopeptide repeat-containing protein"/>
    <property type="match status" value="1"/>
</dbReference>
<accession>A0A9Q1GRI0</accession>
<feature type="repeat" description="PPR" evidence="2">
    <location>
        <begin position="406"/>
        <end position="440"/>
    </location>
</feature>
<dbReference type="Gene3D" id="1.25.40.10">
    <property type="entry name" value="Tetratricopeptide repeat domain"/>
    <property type="match status" value="5"/>
</dbReference>
<name>A0A9Q1GRI0_9CARY</name>
<keyword evidence="5" id="KW-1185">Reference proteome</keyword>
<comment type="caution">
    <text evidence="4">The sequence shown here is derived from an EMBL/GenBank/DDBJ whole genome shotgun (WGS) entry which is preliminary data.</text>
</comment>
<dbReference type="GO" id="GO:0009451">
    <property type="term" value="P:RNA modification"/>
    <property type="evidence" value="ECO:0007669"/>
    <property type="project" value="InterPro"/>
</dbReference>
<dbReference type="InterPro" id="IPR046960">
    <property type="entry name" value="PPR_At4g14850-like_plant"/>
</dbReference>
<feature type="repeat" description="PPR" evidence="2">
    <location>
        <begin position="344"/>
        <end position="378"/>
    </location>
</feature>
<evidence type="ECO:0008006" key="6">
    <source>
        <dbReference type="Google" id="ProtNLM"/>
    </source>
</evidence>
<dbReference type="NCBIfam" id="TIGR00756">
    <property type="entry name" value="PPR"/>
    <property type="match status" value="9"/>
</dbReference>
<dbReference type="Proteomes" id="UP001153076">
    <property type="component" value="Unassembled WGS sequence"/>
</dbReference>
<dbReference type="InterPro" id="IPR011990">
    <property type="entry name" value="TPR-like_helical_dom_sf"/>
</dbReference>
<dbReference type="PROSITE" id="PS51375">
    <property type="entry name" value="PPR"/>
    <property type="match status" value="7"/>
</dbReference>
<feature type="repeat" description="PPR" evidence="2">
    <location>
        <begin position="85"/>
        <end position="119"/>
    </location>
</feature>
<feature type="repeat" description="PPR" evidence="2">
    <location>
        <begin position="212"/>
        <end position="242"/>
    </location>
</feature>
<dbReference type="InterPro" id="IPR046848">
    <property type="entry name" value="E_motif"/>
</dbReference>
<dbReference type="GO" id="GO:0003723">
    <property type="term" value="F:RNA binding"/>
    <property type="evidence" value="ECO:0007669"/>
    <property type="project" value="InterPro"/>
</dbReference>
<protein>
    <recommendedName>
        <fullName evidence="6">Chlororespiratory reduction 4</fullName>
    </recommendedName>
</protein>
<proteinExistence type="predicted"/>
<dbReference type="Pfam" id="PF20431">
    <property type="entry name" value="E_motif"/>
    <property type="match status" value="1"/>
</dbReference>
<feature type="repeat" description="PPR" evidence="2">
    <location>
        <begin position="507"/>
        <end position="541"/>
    </location>
</feature>
<dbReference type="Pfam" id="PF01535">
    <property type="entry name" value="PPR"/>
    <property type="match status" value="6"/>
</dbReference>
<dbReference type="EMBL" id="JAKOGI010001730">
    <property type="protein sequence ID" value="KAJ8424244.1"/>
    <property type="molecule type" value="Genomic_DNA"/>
</dbReference>
<evidence type="ECO:0000256" key="2">
    <source>
        <dbReference type="PROSITE-ProRule" id="PRU00708"/>
    </source>
</evidence>
<dbReference type="OrthoDB" id="1903086at2759"/>
<dbReference type="InterPro" id="IPR002885">
    <property type="entry name" value="PPR_rpt"/>
</dbReference>
<dbReference type="EMBL" id="JAKOGI010003525">
    <property type="protein sequence ID" value="KAJ8420350.1"/>
    <property type="molecule type" value="Genomic_DNA"/>
</dbReference>
<sequence length="739" mass="83511">MIIRQSSIFVVRRGWIHLYLQKFVPFYSTFAWQSPLTPHRRENGFRQSPNSEQSIVFCNSQITKMGRTGNIREAESIFNRMRVKNTVTWTALLTAYAENGELAKARKVFDEMPQRNIVSWNAMITGYVRNQLRVSDAHELFRRMPERNSVSYAAMITGYASAAMFEEAERLYNDMPRNWRDPVCANALISGYLKAGALDKAVGIFDGMMEKDVVSWSLMVDGFSETGLVDVARKLFEMIPEKNVVSWTVMINGYMKTGNFEDGCLLFLSMKQEAVRVNPRTLTSIVEACTSNQRYREGCQFHGLVSRLGFESDVILTNSIISMYGKFGCLEAANRLFQSMKGRDIVSWNSLIASYVQADKMDEAYDLFQIMPKRDIISWTTMIGGFSQKGDVAKSINLFNLMPQKDDIAWTAIISGLVNNEKFSEAIWWYSWMTQRSFRPNVLTLSSVISAASGLANLFEGLQLHSHVVKMHMEHDLSVQNSLVSMYSKCGNISDAYRVFKTISSPNVVSFNSMIMGFAYHGLGQESLNLFNRMQMDGQKPNEISFLGVLSACSHIGSVAEGQEFFKSMRSDYHIEPSSDHYACMIDLLGRAGLLDQAVDLILSMPFEPHAGAWGALLNASCSQSRPDIAKLAAEQLMILEPDNATPLVALSNMYSSLGRRDGEEVRLAQKSKGILKSAGCSWILLTNTKILRITSFQFSVFIDFTYKMIQLQGSYSIEERMRDSMNLHNHSSRSRLRL</sequence>